<feature type="region of interest" description="Disordered" evidence="1">
    <location>
        <begin position="35"/>
        <end position="105"/>
    </location>
</feature>
<evidence type="ECO:0000313" key="3">
    <source>
        <dbReference type="Proteomes" id="UP000091956"/>
    </source>
</evidence>
<protein>
    <recommendedName>
        <fullName evidence="4">Pentatricopeptide repeat domain-containing protein</fullName>
    </recommendedName>
</protein>
<dbReference type="STRING" id="342668.A0A1B8GUA3"/>
<keyword evidence="3" id="KW-1185">Reference proteome</keyword>
<evidence type="ECO:0008006" key="4">
    <source>
        <dbReference type="Google" id="ProtNLM"/>
    </source>
</evidence>
<evidence type="ECO:0000313" key="2">
    <source>
        <dbReference type="EMBL" id="OBT99405.2"/>
    </source>
</evidence>
<proteinExistence type="predicted"/>
<name>A0A1B8GUA3_9PEZI</name>
<dbReference type="RefSeq" id="XP_018133138.2">
    <property type="nucleotide sequence ID" value="XM_018272487.2"/>
</dbReference>
<dbReference type="EMBL" id="KV460212">
    <property type="protein sequence ID" value="OBT99405.2"/>
    <property type="molecule type" value="Genomic_DNA"/>
</dbReference>
<sequence>MRPALQRLLSRPSSLDLLRLIVDGPLCMNSTLPQYRSQSLRPRRTSAYSSTSKAKSSNKLSITPSDNSDARLEISNRKGGRPYTSCTRQQKHEAHGQLPSVRPEVQNNTFTKRGINEAEPIPKLSDLDLKSVVDELKKRQLNTSTARSFGNTVEQESTERLWSYVECGLHQDGSEAVRDIWEYIRSTGLHLPVQGPSAMSKGGLADNIWVPIVELGFKEPETLDGICQYANEMYDASGTRWLKLYFYVIQHMLLNHRGSDAVHWHDILSRRHRPGPATFQRLMRNVIISKEGDHKALKKIYIRNPYRSIYSKIVPVLLQNQEFDKAFDWHMFLQHHRDLPLNADIVQPLIQYFSIFDPKTAKGISSGLTASGNSLALGTTTEGGEDKSDSREDMLSIMSGEAPGSVVKGSQADLWVARWFATKWVTLDIAINTAHALKVESIGPLALQAIALREPVAADITSRIGQLEQRGIGVGQSTYSKALTSFAKRGQQGLLEALLESDQHPLSFDDRVLQEKLLTAYAKAGDWRQHQLILAVQLASAIDPVMEQYNMQLRNHATQRDQAAIVKVLETMRMNRIAVEIATIRFILRAILRPRTRGHGPDNSVPGYVEQDIGLAISILKNIMEYNRFVPITVWREVTRRLGMLGRMNDLHGLSLWLVDQYGPDNNGRTRILGTSPTLPTRQPQLSTGHPLHPLRLLFSDVRQRSIVEWGFIWGLMSYATSVGSSPGLIAATTAEEQKNLALEQMTQGIRFVKELQKRGVYIKESSVRRAVRVRLVILYGRKESVQQHNRKWRSYNPLSLEEVVKGAEVAWGNPLFPSVEAVRLMIENGGKQANPPPRARGPVTGIAGSSVNVDLDVRRRYDRQAV</sequence>
<evidence type="ECO:0000256" key="1">
    <source>
        <dbReference type="SAM" id="MobiDB-lite"/>
    </source>
</evidence>
<gene>
    <name evidence="2" type="ORF">VE01_02988</name>
</gene>
<organism evidence="2 3">
    <name type="scientific">Pseudogymnoascus verrucosus</name>
    <dbReference type="NCBI Taxonomy" id="342668"/>
    <lineage>
        <taxon>Eukaryota</taxon>
        <taxon>Fungi</taxon>
        <taxon>Dikarya</taxon>
        <taxon>Ascomycota</taxon>
        <taxon>Pezizomycotina</taxon>
        <taxon>Leotiomycetes</taxon>
        <taxon>Thelebolales</taxon>
        <taxon>Thelebolaceae</taxon>
        <taxon>Pseudogymnoascus</taxon>
    </lineage>
</organism>
<reference evidence="2 3" key="1">
    <citation type="submission" date="2016-03" db="EMBL/GenBank/DDBJ databases">
        <title>Comparative genomics of Pseudogymnoascus destructans, the fungus causing white-nose syndrome of bats.</title>
        <authorList>
            <person name="Palmer J.M."/>
            <person name="Drees K.P."/>
            <person name="Foster J.T."/>
            <person name="Lindner D.L."/>
        </authorList>
    </citation>
    <scope>NUCLEOTIDE SEQUENCE [LARGE SCALE GENOMIC DNA]</scope>
    <source>
        <strain evidence="2 3">UAMH 10579</strain>
    </source>
</reference>
<dbReference type="Proteomes" id="UP000091956">
    <property type="component" value="Unassembled WGS sequence"/>
</dbReference>
<feature type="compositionally biased region" description="Polar residues" evidence="1">
    <location>
        <begin position="58"/>
        <end position="67"/>
    </location>
</feature>
<accession>A0A1B8GUA3</accession>
<dbReference type="AlphaFoldDB" id="A0A1B8GUA3"/>
<reference evidence="3" key="2">
    <citation type="journal article" date="2018" name="Nat. Commun.">
        <title>Extreme sensitivity to ultraviolet light in the fungal pathogen causing white-nose syndrome of bats.</title>
        <authorList>
            <person name="Palmer J.M."/>
            <person name="Drees K.P."/>
            <person name="Foster J.T."/>
            <person name="Lindner D.L."/>
        </authorList>
    </citation>
    <scope>NUCLEOTIDE SEQUENCE [LARGE SCALE GENOMIC DNA]</scope>
    <source>
        <strain evidence="3">UAMH 10579</strain>
    </source>
</reference>
<feature type="compositionally biased region" description="Low complexity" evidence="1">
    <location>
        <begin position="45"/>
        <end position="57"/>
    </location>
</feature>
<dbReference type="GeneID" id="28836374"/>